<protein>
    <submittedName>
        <fullName evidence="1">Uncharacterized protein</fullName>
    </submittedName>
</protein>
<gene>
    <name evidence="1" type="ORF">LCY76_19310</name>
</gene>
<accession>A0A9X1XJK4</accession>
<evidence type="ECO:0000313" key="1">
    <source>
        <dbReference type="EMBL" id="MCK6258719.1"/>
    </source>
</evidence>
<keyword evidence="2" id="KW-1185">Reference proteome</keyword>
<dbReference type="AlphaFoldDB" id="A0A9X1XJK4"/>
<sequence length="73" mass="8092">MKLFQKKHRLNETGILDASTRFLLASKLLELHKKLTAQPALSQNAVYAEPAGQISIPAPFTLQKGKNNRYGEG</sequence>
<dbReference type="Proteomes" id="UP001139011">
    <property type="component" value="Unassembled WGS sequence"/>
</dbReference>
<reference evidence="1" key="1">
    <citation type="submission" date="2021-09" db="EMBL/GenBank/DDBJ databases">
        <title>Genome analysis of Fictibacillus sp. KIGAM418 isolated from marine sediment.</title>
        <authorList>
            <person name="Seo M.-J."/>
            <person name="Cho E.-S."/>
            <person name="Hwang C.Y."/>
        </authorList>
    </citation>
    <scope>NUCLEOTIDE SEQUENCE</scope>
    <source>
        <strain evidence="1">KIGAM418</strain>
    </source>
</reference>
<dbReference type="EMBL" id="JAIWJX010000002">
    <property type="protein sequence ID" value="MCK6258719.1"/>
    <property type="molecule type" value="Genomic_DNA"/>
</dbReference>
<evidence type="ECO:0000313" key="2">
    <source>
        <dbReference type="Proteomes" id="UP001139011"/>
    </source>
</evidence>
<proteinExistence type="predicted"/>
<organism evidence="1 2">
    <name type="scientific">Fictibacillus marinisediminis</name>
    <dbReference type="NCBI Taxonomy" id="2878389"/>
    <lineage>
        <taxon>Bacteria</taxon>
        <taxon>Bacillati</taxon>
        <taxon>Bacillota</taxon>
        <taxon>Bacilli</taxon>
        <taxon>Bacillales</taxon>
        <taxon>Fictibacillaceae</taxon>
        <taxon>Fictibacillus</taxon>
    </lineage>
</organism>
<comment type="caution">
    <text evidence="1">The sequence shown here is derived from an EMBL/GenBank/DDBJ whole genome shotgun (WGS) entry which is preliminary data.</text>
</comment>
<name>A0A9X1XJK4_9BACL</name>